<dbReference type="PROSITE" id="PS50001">
    <property type="entry name" value="SH2"/>
    <property type="match status" value="1"/>
</dbReference>
<dbReference type="OrthoDB" id="202203at2759"/>
<dbReference type="GO" id="GO:0050660">
    <property type="term" value="F:flavin adenine dinucleotide binding"/>
    <property type="evidence" value="ECO:0007669"/>
    <property type="project" value="TreeGrafter"/>
</dbReference>
<dbReference type="AlphaFoldDB" id="A0A067BFF1"/>
<dbReference type="GO" id="GO:0005737">
    <property type="term" value="C:cytoplasm"/>
    <property type="evidence" value="ECO:0007669"/>
    <property type="project" value="TreeGrafter"/>
</dbReference>
<dbReference type="KEGG" id="spar:SPRG_17483"/>
<dbReference type="Pfam" id="PF07992">
    <property type="entry name" value="Pyr_redox_2"/>
    <property type="match status" value="1"/>
</dbReference>
<comment type="similarity">
    <text evidence="1">Belongs to the FAD-dependent oxidoreductase family.</text>
</comment>
<evidence type="ECO:0000313" key="8">
    <source>
        <dbReference type="Proteomes" id="UP000030745"/>
    </source>
</evidence>
<evidence type="ECO:0000313" key="7">
    <source>
        <dbReference type="EMBL" id="KDO17109.1"/>
    </source>
</evidence>
<dbReference type="VEuPathDB" id="FungiDB:SPRG_17483"/>
<dbReference type="GeneID" id="24139023"/>
<dbReference type="PRINTS" id="PR00368">
    <property type="entry name" value="FADPNR"/>
</dbReference>
<dbReference type="RefSeq" id="XP_012212185.1">
    <property type="nucleotide sequence ID" value="XM_012356795.1"/>
</dbReference>
<dbReference type="GO" id="GO:0004174">
    <property type="term" value="F:electron-transferring-flavoprotein dehydrogenase activity"/>
    <property type="evidence" value="ECO:0007669"/>
    <property type="project" value="TreeGrafter"/>
</dbReference>
<gene>
    <name evidence="7" type="ORF">SPRG_17483</name>
</gene>
<dbReference type="EMBL" id="KK583777">
    <property type="protein sequence ID" value="KDO17109.1"/>
    <property type="molecule type" value="Genomic_DNA"/>
</dbReference>
<evidence type="ECO:0000256" key="4">
    <source>
        <dbReference type="ARBA" id="ARBA00023002"/>
    </source>
</evidence>
<dbReference type="STRING" id="695850.A0A067BFF1"/>
<feature type="non-terminal residue" evidence="7">
    <location>
        <position position="1"/>
    </location>
</feature>
<dbReference type="InterPro" id="IPR000980">
    <property type="entry name" value="SH2"/>
</dbReference>
<dbReference type="InterPro" id="IPR036188">
    <property type="entry name" value="FAD/NAD-bd_sf"/>
</dbReference>
<name>A0A067BFF1_SAPPC</name>
<organism evidence="7 8">
    <name type="scientific">Saprolegnia parasitica (strain CBS 223.65)</name>
    <dbReference type="NCBI Taxonomy" id="695850"/>
    <lineage>
        <taxon>Eukaryota</taxon>
        <taxon>Sar</taxon>
        <taxon>Stramenopiles</taxon>
        <taxon>Oomycota</taxon>
        <taxon>Saprolegniomycetes</taxon>
        <taxon>Saprolegniales</taxon>
        <taxon>Saprolegniaceae</taxon>
        <taxon>Saprolegnia</taxon>
    </lineage>
</organism>
<dbReference type="PANTHER" id="PTHR43735">
    <property type="entry name" value="APOPTOSIS-INDUCING FACTOR 1"/>
    <property type="match status" value="1"/>
</dbReference>
<reference evidence="7 8" key="1">
    <citation type="journal article" date="2013" name="PLoS Genet.">
        <title>Distinctive expansion of potential virulence genes in the genome of the oomycete fish pathogen Saprolegnia parasitica.</title>
        <authorList>
            <person name="Jiang R.H."/>
            <person name="de Bruijn I."/>
            <person name="Haas B.J."/>
            <person name="Belmonte R."/>
            <person name="Lobach L."/>
            <person name="Christie J."/>
            <person name="van den Ackerveken G."/>
            <person name="Bottin A."/>
            <person name="Bulone V."/>
            <person name="Diaz-Moreno S.M."/>
            <person name="Dumas B."/>
            <person name="Fan L."/>
            <person name="Gaulin E."/>
            <person name="Govers F."/>
            <person name="Grenville-Briggs L.J."/>
            <person name="Horner N.R."/>
            <person name="Levin J.Z."/>
            <person name="Mammella M."/>
            <person name="Meijer H.J."/>
            <person name="Morris P."/>
            <person name="Nusbaum C."/>
            <person name="Oome S."/>
            <person name="Phillips A.J."/>
            <person name="van Rooyen D."/>
            <person name="Rzeszutek E."/>
            <person name="Saraiva M."/>
            <person name="Secombes C.J."/>
            <person name="Seidl M.F."/>
            <person name="Snel B."/>
            <person name="Stassen J.H."/>
            <person name="Sykes S."/>
            <person name="Tripathy S."/>
            <person name="van den Berg H."/>
            <person name="Vega-Arreguin J.C."/>
            <person name="Wawra S."/>
            <person name="Young S.K."/>
            <person name="Zeng Q."/>
            <person name="Dieguez-Uribeondo J."/>
            <person name="Russ C."/>
            <person name="Tyler B.M."/>
            <person name="van West P."/>
        </authorList>
    </citation>
    <scope>NUCLEOTIDE SEQUENCE [LARGE SCALE GENOMIC DNA]</scope>
    <source>
        <strain evidence="7 8">CBS 223.65</strain>
    </source>
</reference>
<accession>A0A067BFF1</accession>
<keyword evidence="3" id="KW-0274">FAD</keyword>
<dbReference type="Pfam" id="PF00017">
    <property type="entry name" value="SH2"/>
    <property type="match status" value="1"/>
</dbReference>
<dbReference type="SUPFAM" id="SSF51905">
    <property type="entry name" value="FAD/NAD(P)-binding domain"/>
    <property type="match status" value="1"/>
</dbReference>
<dbReference type="CDD" id="cd00173">
    <property type="entry name" value="SH2"/>
    <property type="match status" value="1"/>
</dbReference>
<protein>
    <recommendedName>
        <fullName evidence="6">SH2 domain-containing protein</fullName>
    </recommendedName>
</protein>
<dbReference type="InterPro" id="IPR036860">
    <property type="entry name" value="SH2_dom_sf"/>
</dbReference>
<evidence type="ECO:0000256" key="5">
    <source>
        <dbReference type="PROSITE-ProRule" id="PRU00191"/>
    </source>
</evidence>
<keyword evidence="5" id="KW-0727">SH2 domain</keyword>
<evidence type="ECO:0000256" key="2">
    <source>
        <dbReference type="ARBA" id="ARBA00022630"/>
    </source>
</evidence>
<dbReference type="Gene3D" id="3.30.505.10">
    <property type="entry name" value="SH2 domain"/>
    <property type="match status" value="1"/>
</dbReference>
<dbReference type="PANTHER" id="PTHR43735:SF3">
    <property type="entry name" value="FERROPTOSIS SUPPRESSOR PROTEIN 1"/>
    <property type="match status" value="1"/>
</dbReference>
<evidence type="ECO:0000259" key="6">
    <source>
        <dbReference type="PROSITE" id="PS50001"/>
    </source>
</evidence>
<dbReference type="SUPFAM" id="SSF55550">
    <property type="entry name" value="SH2 domain"/>
    <property type="match status" value="1"/>
</dbReference>
<sequence length="548" mass="59414">EYSTVLKATTDVSNINFELEPSSEPDLVDQDRGPIYIIRHALNHLREANTEDSIRCMQNFSTDEKFQLARRLITLRQSGLESFFHGDIDRVAAQAVLLPVGTPGAFLIRYSANQKSYCASFIDKIVDGQPQIKHNVIYHLESGAYSAVQPKDVQPTTPIFSDLLSFVEAYQRKVGGGYSGIAFAQALASELPPHVAAITVIDKNTFTFHHDAIPRAFVERAFVPKLFVPTDHAVPQYTTIVHGLVDAVTSKSVHVRNLVNGQLDEHSHPLHYDYLVLATGSSYPAPIKVPKDVYSSDAIANAIYEAHDHIAAASSVLVVGGGSVGCEVAGEIAVAYPTTQVTLIDGHEHLVAGAKMTSEFRCRLKAALEAIGVRVILGERPVEPLRAQSYTRQTTLLSRGTVVTADVQLLCAGMAPNTDLIAQLDPDLVTPAGIKVKASMQLDDDRYTNIFVLGDASNHPSPKTAHIAGDQAEFLAAGLAQKMLHGTPIGAFDAGPTEGLMIPVGPEGGVAQLLNGVVEGAWLVQRKKHKDYNTQRLWSHWNATLPTM</sequence>
<evidence type="ECO:0000256" key="3">
    <source>
        <dbReference type="ARBA" id="ARBA00022827"/>
    </source>
</evidence>
<dbReference type="Proteomes" id="UP000030745">
    <property type="component" value="Unassembled WGS sequence"/>
</dbReference>
<dbReference type="InterPro" id="IPR023753">
    <property type="entry name" value="FAD/NAD-binding_dom"/>
</dbReference>
<keyword evidence="2" id="KW-0285">Flavoprotein</keyword>
<dbReference type="SMART" id="SM00252">
    <property type="entry name" value="SH2"/>
    <property type="match status" value="1"/>
</dbReference>
<feature type="domain" description="SH2" evidence="6">
    <location>
        <begin position="83"/>
        <end position="191"/>
    </location>
</feature>
<keyword evidence="8" id="KW-1185">Reference proteome</keyword>
<keyword evidence="4" id="KW-0560">Oxidoreductase</keyword>
<evidence type="ECO:0000256" key="1">
    <source>
        <dbReference type="ARBA" id="ARBA00006442"/>
    </source>
</evidence>
<proteinExistence type="inferred from homology"/>
<dbReference type="Gene3D" id="3.50.50.100">
    <property type="match status" value="1"/>
</dbReference>
<dbReference type="PRINTS" id="PR00411">
    <property type="entry name" value="PNDRDTASEI"/>
</dbReference>